<protein>
    <submittedName>
        <fullName evidence="3">DnaJ family protein</fullName>
    </submittedName>
</protein>
<evidence type="ECO:0000256" key="1">
    <source>
        <dbReference type="SAM" id="Phobius"/>
    </source>
</evidence>
<dbReference type="InterPro" id="IPR018253">
    <property type="entry name" value="DnaJ_domain_CS"/>
</dbReference>
<dbReference type="InterPro" id="IPR036869">
    <property type="entry name" value="J_dom_sf"/>
</dbReference>
<organism evidence="3 4">
    <name type="scientific">Hondaea fermentalgiana</name>
    <dbReference type="NCBI Taxonomy" id="2315210"/>
    <lineage>
        <taxon>Eukaryota</taxon>
        <taxon>Sar</taxon>
        <taxon>Stramenopiles</taxon>
        <taxon>Bigyra</taxon>
        <taxon>Labyrinthulomycetes</taxon>
        <taxon>Thraustochytrida</taxon>
        <taxon>Thraustochytriidae</taxon>
        <taxon>Hondaea</taxon>
    </lineage>
</organism>
<dbReference type="PANTHER" id="PTHR43908">
    <property type="entry name" value="AT29763P-RELATED"/>
    <property type="match status" value="1"/>
</dbReference>
<keyword evidence="1" id="KW-1133">Transmembrane helix</keyword>
<accession>A0A2R5GJA2</accession>
<dbReference type="SMART" id="SM00271">
    <property type="entry name" value="DnaJ"/>
    <property type="match status" value="1"/>
</dbReference>
<evidence type="ECO:0000313" key="3">
    <source>
        <dbReference type="EMBL" id="GBG28371.1"/>
    </source>
</evidence>
<sequence length="237" mass="25691">MTEQSATSRDEETAALVARILKEEDYFEVLSIERTASEKEVIKAYRKLALRVHPDKTKVEGAEEAFKRVSSAFACLRDADSRSHYERFGRDPSQSQVGGQQGNPFAGHMDPNDLFREMFAEMQRAQAAQGMGRGPGGMPAGFTFVGGPGMGGFGGQGQGGPFVVNGVNLREHIPPGLRPLYDVLPGNVLAMIFGLLFFFIIQQVNWPLFMLVSIGAPGQLKGPLMIGIVLGSLLGFV</sequence>
<dbReference type="OrthoDB" id="10250354at2759"/>
<keyword evidence="4" id="KW-1185">Reference proteome</keyword>
<evidence type="ECO:0000259" key="2">
    <source>
        <dbReference type="PROSITE" id="PS50076"/>
    </source>
</evidence>
<dbReference type="InterPro" id="IPR001623">
    <property type="entry name" value="DnaJ_domain"/>
</dbReference>
<dbReference type="SUPFAM" id="SSF46565">
    <property type="entry name" value="Chaperone J-domain"/>
    <property type="match status" value="1"/>
</dbReference>
<dbReference type="Proteomes" id="UP000241890">
    <property type="component" value="Unassembled WGS sequence"/>
</dbReference>
<dbReference type="Pfam" id="PF00226">
    <property type="entry name" value="DnaJ"/>
    <property type="match status" value="1"/>
</dbReference>
<dbReference type="Gene3D" id="1.10.287.110">
    <property type="entry name" value="DnaJ domain"/>
    <property type="match status" value="1"/>
</dbReference>
<name>A0A2R5GJA2_9STRA</name>
<reference evidence="3 4" key="1">
    <citation type="submission" date="2017-12" db="EMBL/GenBank/DDBJ databases">
        <title>Sequencing, de novo assembly and annotation of complete genome of a new Thraustochytrid species, strain FCC1311.</title>
        <authorList>
            <person name="Sedici K."/>
            <person name="Godart F."/>
            <person name="Aiese Cigliano R."/>
            <person name="Sanseverino W."/>
            <person name="Barakat M."/>
            <person name="Ortet P."/>
            <person name="Marechal E."/>
            <person name="Cagnac O."/>
            <person name="Amato A."/>
        </authorList>
    </citation>
    <scope>NUCLEOTIDE SEQUENCE [LARGE SCALE GENOMIC DNA]</scope>
</reference>
<dbReference type="InterPro" id="IPR051100">
    <property type="entry name" value="DnaJ_subfamily_B/C"/>
</dbReference>
<evidence type="ECO:0000313" key="4">
    <source>
        <dbReference type="Proteomes" id="UP000241890"/>
    </source>
</evidence>
<dbReference type="GO" id="GO:0005783">
    <property type="term" value="C:endoplasmic reticulum"/>
    <property type="evidence" value="ECO:0007669"/>
    <property type="project" value="UniProtKB-ARBA"/>
</dbReference>
<feature type="domain" description="J" evidence="2">
    <location>
        <begin position="25"/>
        <end position="89"/>
    </location>
</feature>
<gene>
    <name evidence="3" type="ORF">FCC1311_045942</name>
</gene>
<comment type="caution">
    <text evidence="3">The sequence shown here is derived from an EMBL/GenBank/DDBJ whole genome shotgun (WGS) entry which is preliminary data.</text>
</comment>
<proteinExistence type="predicted"/>
<dbReference type="AlphaFoldDB" id="A0A2R5GJA2"/>
<feature type="transmembrane region" description="Helical" evidence="1">
    <location>
        <begin position="180"/>
        <end position="200"/>
    </location>
</feature>
<keyword evidence="1" id="KW-0812">Transmembrane</keyword>
<dbReference type="InParanoid" id="A0A2R5GJA2"/>
<dbReference type="CDD" id="cd06257">
    <property type="entry name" value="DnaJ"/>
    <property type="match status" value="1"/>
</dbReference>
<dbReference type="EMBL" id="BEYU01000040">
    <property type="protein sequence ID" value="GBG28371.1"/>
    <property type="molecule type" value="Genomic_DNA"/>
</dbReference>
<dbReference type="PROSITE" id="PS50076">
    <property type="entry name" value="DNAJ_2"/>
    <property type="match status" value="1"/>
</dbReference>
<dbReference type="PRINTS" id="PR00625">
    <property type="entry name" value="JDOMAIN"/>
</dbReference>
<dbReference type="PROSITE" id="PS00636">
    <property type="entry name" value="DNAJ_1"/>
    <property type="match status" value="1"/>
</dbReference>
<keyword evidence="1" id="KW-0472">Membrane</keyword>